<feature type="domain" description="DUF927" evidence="3">
    <location>
        <begin position="389"/>
        <end position="662"/>
    </location>
</feature>
<accession>F2LAU0</accession>
<dbReference type="RefSeq" id="WP_013696944.1">
    <property type="nucleotide sequence ID" value="NC_015381.1"/>
</dbReference>
<dbReference type="STRING" id="999541.bgla_1g09050"/>
<dbReference type="Pfam" id="PF06048">
    <property type="entry name" value="DUF927"/>
    <property type="match status" value="1"/>
</dbReference>
<proteinExistence type="predicted"/>
<evidence type="ECO:0000259" key="3">
    <source>
        <dbReference type="Pfam" id="PF06048"/>
    </source>
</evidence>
<evidence type="ECO:0008006" key="8">
    <source>
        <dbReference type="Google" id="ProtNLM"/>
    </source>
</evidence>
<dbReference type="eggNOG" id="COG5519">
    <property type="taxonomic scope" value="Bacteria"/>
</dbReference>
<feature type="coiled-coil region" evidence="1">
    <location>
        <begin position="108"/>
        <end position="135"/>
    </location>
</feature>
<dbReference type="Proteomes" id="UP000008316">
    <property type="component" value="Chromosome 1"/>
</dbReference>
<evidence type="ECO:0000256" key="1">
    <source>
        <dbReference type="SAM" id="Coils"/>
    </source>
</evidence>
<reference evidence="6 7" key="1">
    <citation type="journal article" date="2011" name="J. Bacteriol.">
        <title>Complete genome sequence of Burkholderia gladioli BSR3.</title>
        <authorList>
            <person name="Seo Y.S."/>
            <person name="Lim J."/>
            <person name="Choi B.S."/>
            <person name="Kim H."/>
            <person name="Goo E."/>
            <person name="Lee B."/>
            <person name="Lim J.S."/>
            <person name="Choi I.Y."/>
            <person name="Moon J.S."/>
            <person name="Kim J."/>
            <person name="Hwang I."/>
        </authorList>
    </citation>
    <scope>NUCLEOTIDE SEQUENCE [LARGE SCALE GENOMIC DNA]</scope>
    <source>
        <strain evidence="6 7">BSR3</strain>
    </source>
</reference>
<dbReference type="InterPro" id="IPR014819">
    <property type="entry name" value="PriCT_2"/>
</dbReference>
<gene>
    <name evidence="6" type="ordered locus">bgla_1g09050</name>
</gene>
<protein>
    <recommendedName>
        <fullName evidence="8">DUF927 domain-containing protein</fullName>
    </recommendedName>
</protein>
<dbReference type="GO" id="GO:0016817">
    <property type="term" value="F:hydrolase activity, acting on acid anhydrides"/>
    <property type="evidence" value="ECO:0007669"/>
    <property type="project" value="InterPro"/>
</dbReference>
<keyword evidence="7" id="KW-1185">Reference proteome</keyword>
<evidence type="ECO:0000259" key="5">
    <source>
        <dbReference type="Pfam" id="PF13362"/>
    </source>
</evidence>
<dbReference type="InterPro" id="IPR034154">
    <property type="entry name" value="TOPRIM_DnaG/twinkle"/>
</dbReference>
<name>F2LAU0_BURGS</name>
<organism evidence="6 7">
    <name type="scientific">Burkholderia gladioli (strain BSR3)</name>
    <dbReference type="NCBI Taxonomy" id="999541"/>
    <lineage>
        <taxon>Bacteria</taxon>
        <taxon>Pseudomonadati</taxon>
        <taxon>Pseudomonadota</taxon>
        <taxon>Betaproteobacteria</taxon>
        <taxon>Burkholderiales</taxon>
        <taxon>Burkholderiaceae</taxon>
        <taxon>Burkholderia</taxon>
    </lineage>
</organism>
<dbReference type="CDD" id="cd01029">
    <property type="entry name" value="TOPRIM_primases"/>
    <property type="match status" value="1"/>
</dbReference>
<feature type="domain" description="Primase C-terminal 2" evidence="4">
    <location>
        <begin position="13"/>
        <end position="84"/>
    </location>
</feature>
<dbReference type="eggNOG" id="COG4643">
    <property type="taxonomic scope" value="Bacteria"/>
</dbReference>
<dbReference type="AlphaFoldDB" id="F2LAU0"/>
<feature type="region of interest" description="Disordered" evidence="2">
    <location>
        <begin position="342"/>
        <end position="363"/>
    </location>
</feature>
<feature type="domain" description="Toprim" evidence="5">
    <location>
        <begin position="236"/>
        <end position="329"/>
    </location>
</feature>
<dbReference type="HOGENOM" id="CLU_005630_3_1_4"/>
<dbReference type="Pfam" id="PF08707">
    <property type="entry name" value="PriCT_2"/>
    <property type="match status" value="1"/>
</dbReference>
<keyword evidence="1" id="KW-0175">Coiled coil</keyword>
<dbReference type="InterPro" id="IPR009270">
    <property type="entry name" value="DUF927"/>
</dbReference>
<evidence type="ECO:0000313" key="6">
    <source>
        <dbReference type="EMBL" id="AEA59590.1"/>
    </source>
</evidence>
<dbReference type="Pfam" id="PF13362">
    <property type="entry name" value="Toprim_3"/>
    <property type="match status" value="1"/>
</dbReference>
<evidence type="ECO:0000313" key="7">
    <source>
        <dbReference type="Proteomes" id="UP000008316"/>
    </source>
</evidence>
<dbReference type="InterPro" id="IPR006171">
    <property type="entry name" value="TOPRIM_dom"/>
</dbReference>
<evidence type="ECO:0000259" key="4">
    <source>
        <dbReference type="Pfam" id="PF08707"/>
    </source>
</evidence>
<sequence>MTAHDDREILLVALSHIPPDIQHQDWMRVAAGLKYELGEEGFRIFDDWSRGAETYVAASAKSTWRACGKPSGKPVRRGSIFEIAKRHGFDPGAHRSEPISATEQKRLNDEHSAQAAQLAAQQERVRRQAAALAARVWNQASAARDDHPYLVRKGLDAVPSLREMPVTELRKALSYSPKANGVALTGRILIALVGRDTDASTLEFIDEEGHKSALSGGAKSGCWWSVAPLPETHTRVLIGEGVATVLSAYLATGTPAVAALSCGNLPNVARAMREAHPDAEIVVLADLGRGEADAIRAAEAVGGAVARPDFGTDRQDGQTDFDDLRQLCGLEVVRTCIEGASKGPVSSLEPNHPAADVEPKPAPAFPSLEERPCWRVYEEFFEWNGSRVKPGVYFHGVKPGKADAAPELVDRWVCTPLRVIATTRNKEDAEYGRLLELLSPAGRWKRWAMPMALLAGDGSEARAILLGEGLIFDLQDRGAVLRYVANQFPPKVMRAASVTGWHDGSFVLPDRIIGASDIWFQAAARVAPYATAGTFEGWRELASLASSNSLLMFAVCSAFAGPLLGPLNVDGIGAHLFGDSSAGKTTALHAATSVWGGPSFKRTWRATANGLEGAGSLHSDTFLALDEIGEIDPKSLYEAAYALINGTGKTRANRHGEAKQAARWRVSILSTGETTLAGRMSAGNIEAKAGQGVRILDIPITGTHGLFDQLHGRVSGGALSDDIRNLAAKHYGHAGPRFVEALVEALNDGFRPADALQKTIERFGAAEGQERRAARTFALCALAGELAARWNITPWSKGEPTAASVHAFGLWRGRRPTNGQSAEHTDILRAISDFLIKHADSRFSDIRDPEGIARERAGWWRQDGERRLYLFSPSGLREATRGHEIERVLRALEEASAIADHDHGERSKKTHIPGHGKARLYYIDQERLES</sequence>
<dbReference type="EMBL" id="CP002599">
    <property type="protein sequence ID" value="AEA59590.1"/>
    <property type="molecule type" value="Genomic_DNA"/>
</dbReference>
<dbReference type="KEGG" id="bgd:bgla_1g09050"/>
<evidence type="ECO:0000256" key="2">
    <source>
        <dbReference type="SAM" id="MobiDB-lite"/>
    </source>
</evidence>